<comment type="caution">
    <text evidence="1">The sequence shown here is derived from an EMBL/GenBank/DDBJ whole genome shotgun (WGS) entry which is preliminary data.</text>
</comment>
<evidence type="ECO:0000313" key="1">
    <source>
        <dbReference type="EMBL" id="KWV54650.1"/>
    </source>
</evidence>
<dbReference type="InterPro" id="IPR042226">
    <property type="entry name" value="eFR1_2_sf"/>
</dbReference>
<accession>A0A125Q8L8</accession>
<gene>
    <name evidence="1" type="ORF">AS156_06620</name>
</gene>
<keyword evidence="2" id="KW-1185">Reference proteome</keyword>
<evidence type="ECO:0008006" key="3">
    <source>
        <dbReference type="Google" id="ProtNLM"/>
    </source>
</evidence>
<sequence length="131" mass="14525">MRNETTKEGQSQFMTKRKVQTQAHAVIWIDHSVAKIFSVGLTGVSASAVRAHSLSPHRKANTEVDSTFLARVSDALGNCTDLLIIGPGIEKTKLEHFLKTNRPTLTVHAESSDHPTEREIVALGRKRFHLD</sequence>
<name>A0A125Q8L8_9BRAD</name>
<dbReference type="EMBL" id="LNCU01000070">
    <property type="protein sequence ID" value="KWV54650.1"/>
    <property type="molecule type" value="Genomic_DNA"/>
</dbReference>
<evidence type="ECO:0000313" key="2">
    <source>
        <dbReference type="Proteomes" id="UP000057737"/>
    </source>
</evidence>
<organism evidence="1 2">
    <name type="scientific">Bradyrhizobium macuxiense</name>
    <dbReference type="NCBI Taxonomy" id="1755647"/>
    <lineage>
        <taxon>Bacteria</taxon>
        <taxon>Pseudomonadati</taxon>
        <taxon>Pseudomonadota</taxon>
        <taxon>Alphaproteobacteria</taxon>
        <taxon>Hyphomicrobiales</taxon>
        <taxon>Nitrobacteraceae</taxon>
        <taxon>Bradyrhizobium</taxon>
    </lineage>
</organism>
<protein>
    <recommendedName>
        <fullName evidence="3">Translational machinery protein</fullName>
    </recommendedName>
</protein>
<reference evidence="1 2" key="1">
    <citation type="submission" date="2015-11" db="EMBL/GenBank/DDBJ databases">
        <title>Draft Genome Sequence of the Strain BR 10303 (Bradyrhizobium sp.) isolated from nodules of Centrolobium paraense.</title>
        <authorList>
            <person name="Zelli J.E."/>
            <person name="Simoes-Araujo J.L."/>
            <person name="Barauna A.C."/>
            <person name="Silva K."/>
        </authorList>
    </citation>
    <scope>NUCLEOTIDE SEQUENCE [LARGE SCALE GENOMIC DNA]</scope>
    <source>
        <strain evidence="1 2">BR 10303</strain>
    </source>
</reference>
<dbReference type="Gene3D" id="3.30.420.60">
    <property type="entry name" value="eRF1 domain 2"/>
    <property type="match status" value="1"/>
</dbReference>
<dbReference type="SUPFAM" id="SSF53137">
    <property type="entry name" value="Translational machinery components"/>
    <property type="match status" value="1"/>
</dbReference>
<dbReference type="Proteomes" id="UP000057737">
    <property type="component" value="Unassembled WGS sequence"/>
</dbReference>
<proteinExistence type="predicted"/>
<dbReference type="AlphaFoldDB" id="A0A125Q8L8"/>